<feature type="domain" description="C2H2-type" evidence="2">
    <location>
        <begin position="255"/>
        <end position="278"/>
    </location>
</feature>
<dbReference type="EMBL" id="JAUIRO010000006">
    <property type="protein sequence ID" value="KAK0710227.1"/>
    <property type="molecule type" value="Genomic_DNA"/>
</dbReference>
<protein>
    <recommendedName>
        <fullName evidence="2">C2H2-type domain-containing protein</fullName>
    </recommendedName>
</protein>
<keyword evidence="4" id="KW-1185">Reference proteome</keyword>
<dbReference type="GeneID" id="85323636"/>
<dbReference type="Proteomes" id="UP001172101">
    <property type="component" value="Unassembled WGS sequence"/>
</dbReference>
<evidence type="ECO:0000256" key="1">
    <source>
        <dbReference type="SAM" id="MobiDB-lite"/>
    </source>
</evidence>
<feature type="region of interest" description="Disordered" evidence="1">
    <location>
        <begin position="47"/>
        <end position="103"/>
    </location>
</feature>
<sequence>MAVYPVKCGPGDAGLPNDSETGPHGWGDPASQFGCAPDPNITNYHYHTHTQTNYPDDAFEQHDPRQGSFDTPYATGHYSAPDYGPSSASASAPAPAGLHSPGDVLQKARDDLQLEALASGHVAAKAPGPRFDNGSIYSFASSRASSGLSIMSRSSKVSSFLSRTSSRMSKASSIFSADARRNRKRTEVRESAEPGVQVDGTLGRNAACDVAVVETPVRLDEMEYSLRGLLLSFCPACSKPHAGNECSPWSEPRMCPEPDCCKVFWEDDEFNEHHCTAHTCTVGSHSSLEIKYMGSRKYWACGFCGSLHDSSDGYKNHVNGHQRVTPLLSERWNHSLVILGLLQQIHVREAWSIITGDEDIANYSWDESATGRCCVWESNYGKPGKLQDSLEHFCGTWEDGIRLAWLAFRLSNSPTKANASQSPKMELYFSNGKVRETTVEMDTSSTQRLSRDLAAEQGREEEPGDKSESDDISVDSVGMSVGELTSADDDPMEGSGGGLATRVLGSALQATIDRVMDEFWPTEKDATKLDVSKKALSPPALPSIIWRVALRRREEEAAVIFRATRIVTARGRREDHQERQSPGYCSPRAKSLLVPFASTTRYRRFREHLYRCHLPIYCPRCKAVFKTKAARDSHLNVEAAAICQAQDCLPDGMTNEQGARLRSKKRMSRAQTEEDKWCNIYALLFPNEAIPSPYFEPVETTGCISPDSRSFQECEGFVRRQVSRLVHDTILEMTRLDMQRVEEHLLNSLPGIIQDCVAMAFTEYRETRQDAARDGREQIQQQHLPGRDGLESELATDVAPAAGDVAAPQLTAGAMDNNTEMSVAGGGATPPPPSPDFLDALYGAPPSLEEDAVAMSFPGLRITTSDSTETDSGLFFGFGSFLGSV</sequence>
<reference evidence="3" key="1">
    <citation type="submission" date="2023-06" db="EMBL/GenBank/DDBJ databases">
        <title>Genome-scale phylogeny and comparative genomics of the fungal order Sordariales.</title>
        <authorList>
            <consortium name="Lawrence Berkeley National Laboratory"/>
            <person name="Hensen N."/>
            <person name="Bonometti L."/>
            <person name="Westerberg I."/>
            <person name="Brannstrom I.O."/>
            <person name="Guillou S."/>
            <person name="Cros-Aarteil S."/>
            <person name="Calhoun S."/>
            <person name="Haridas S."/>
            <person name="Kuo A."/>
            <person name="Mondo S."/>
            <person name="Pangilinan J."/>
            <person name="Riley R."/>
            <person name="LaButti K."/>
            <person name="Andreopoulos B."/>
            <person name="Lipzen A."/>
            <person name="Chen C."/>
            <person name="Yanf M."/>
            <person name="Daum C."/>
            <person name="Ng V."/>
            <person name="Clum A."/>
            <person name="Steindorff A."/>
            <person name="Ohm R."/>
            <person name="Martin F."/>
            <person name="Silar P."/>
            <person name="Natvig D."/>
            <person name="Lalanne C."/>
            <person name="Gautier V."/>
            <person name="Ament-velasquez S.L."/>
            <person name="Kruys A."/>
            <person name="Hutchinson M.I."/>
            <person name="Powell A.J."/>
            <person name="Barry K."/>
            <person name="Miller A.N."/>
            <person name="Grigoriev I.V."/>
            <person name="Debuchy R."/>
            <person name="Gladieux P."/>
            <person name="Thoren M.H."/>
            <person name="Johannesson H."/>
        </authorList>
    </citation>
    <scope>NUCLEOTIDE SEQUENCE</scope>
    <source>
        <strain evidence="3">SMH2392-1A</strain>
    </source>
</reference>
<evidence type="ECO:0000259" key="2">
    <source>
        <dbReference type="PROSITE" id="PS00028"/>
    </source>
</evidence>
<dbReference type="RefSeq" id="XP_060293531.1">
    <property type="nucleotide sequence ID" value="XM_060440366.1"/>
</dbReference>
<feature type="region of interest" description="Disordered" evidence="1">
    <location>
        <begin position="438"/>
        <end position="475"/>
    </location>
</feature>
<dbReference type="PANTHER" id="PTHR38166">
    <property type="entry name" value="C2H2-TYPE DOMAIN-CONTAINING PROTEIN-RELATED"/>
    <property type="match status" value="1"/>
</dbReference>
<feature type="region of interest" description="Disordered" evidence="1">
    <location>
        <begin position="172"/>
        <end position="194"/>
    </location>
</feature>
<evidence type="ECO:0000313" key="4">
    <source>
        <dbReference type="Proteomes" id="UP001172101"/>
    </source>
</evidence>
<proteinExistence type="predicted"/>
<accession>A0AA40DR59</accession>
<dbReference type="PANTHER" id="PTHR38166:SF1">
    <property type="entry name" value="C2H2-TYPE DOMAIN-CONTAINING PROTEIN"/>
    <property type="match status" value="1"/>
</dbReference>
<dbReference type="AlphaFoldDB" id="A0AA40DR59"/>
<dbReference type="InterPro" id="IPR013087">
    <property type="entry name" value="Znf_C2H2_type"/>
</dbReference>
<comment type="caution">
    <text evidence="3">The sequence shown here is derived from an EMBL/GenBank/DDBJ whole genome shotgun (WGS) entry which is preliminary data.</text>
</comment>
<organism evidence="3 4">
    <name type="scientific">Lasiosphaeria miniovina</name>
    <dbReference type="NCBI Taxonomy" id="1954250"/>
    <lineage>
        <taxon>Eukaryota</taxon>
        <taxon>Fungi</taxon>
        <taxon>Dikarya</taxon>
        <taxon>Ascomycota</taxon>
        <taxon>Pezizomycotina</taxon>
        <taxon>Sordariomycetes</taxon>
        <taxon>Sordariomycetidae</taxon>
        <taxon>Sordariales</taxon>
        <taxon>Lasiosphaeriaceae</taxon>
        <taxon>Lasiosphaeria</taxon>
    </lineage>
</organism>
<feature type="compositionally biased region" description="Basic and acidic residues" evidence="1">
    <location>
        <begin position="449"/>
        <end position="469"/>
    </location>
</feature>
<feature type="region of interest" description="Disordered" evidence="1">
    <location>
        <begin position="1"/>
        <end position="33"/>
    </location>
</feature>
<feature type="region of interest" description="Disordered" evidence="1">
    <location>
        <begin position="768"/>
        <end position="789"/>
    </location>
</feature>
<feature type="compositionally biased region" description="Basic and acidic residues" evidence="1">
    <location>
        <begin position="768"/>
        <end position="777"/>
    </location>
</feature>
<gene>
    <name evidence="3" type="ORF">B0T26DRAFT_679525</name>
</gene>
<feature type="compositionally biased region" description="Low complexity" evidence="1">
    <location>
        <begin position="79"/>
        <end position="102"/>
    </location>
</feature>
<name>A0AA40DR59_9PEZI</name>
<dbReference type="PROSITE" id="PS00028">
    <property type="entry name" value="ZINC_FINGER_C2H2_1"/>
    <property type="match status" value="1"/>
</dbReference>
<evidence type="ECO:0000313" key="3">
    <source>
        <dbReference type="EMBL" id="KAK0710227.1"/>
    </source>
</evidence>